<dbReference type="Proteomes" id="UP000077824">
    <property type="component" value="Chromosome"/>
</dbReference>
<accession>A0A172XY49</accession>
<dbReference type="KEGG" id="chh:A0O34_15070"/>
<dbReference type="AlphaFoldDB" id="A0A172XY49"/>
<name>A0A172XY49_9FLAO</name>
<reference evidence="1 2" key="1">
    <citation type="submission" date="2016-04" db="EMBL/GenBank/DDBJ databases">
        <title>Complete Genome Sequence of Chryseobacterium sp. IHBB 10212.</title>
        <authorList>
            <person name="Pal M."/>
            <person name="Swarnkar M.K."/>
            <person name="Kaushal K."/>
            <person name="Chhibber S."/>
            <person name="Singh A.K."/>
            <person name="Gulati A."/>
        </authorList>
    </citation>
    <scope>NUCLEOTIDE SEQUENCE [LARGE SCALE GENOMIC DNA]</scope>
    <source>
        <strain evidence="1 2">IHBB 10212</strain>
    </source>
</reference>
<protein>
    <submittedName>
        <fullName evidence="1">Uncharacterized protein</fullName>
    </submittedName>
</protein>
<dbReference type="RefSeq" id="WP_066756166.1">
    <property type="nucleotide sequence ID" value="NZ_CP015199.1"/>
</dbReference>
<evidence type="ECO:0000313" key="1">
    <source>
        <dbReference type="EMBL" id="ANF51745.1"/>
    </source>
</evidence>
<proteinExistence type="predicted"/>
<dbReference type="STRING" id="1685010.A0O34_15070"/>
<sequence length="186" mass="21124">MSNKKSIRKLIQAKYKPSRKVTFFDHHKFGYEFGKAGGNAAKQLRLISKAFSSIMYAYSDLYRRHSVNSLRKFTGRGHSNSINLGRELSSAVKNFPRSTGLIVGETFVQIKSRKLPSTKEGMEMFGLYEGVDYVVGKCGKELGFEMPFQLPNSWQNVIHFRNGTIAVMVTLDNLNSRRGLRSDFIL</sequence>
<evidence type="ECO:0000313" key="2">
    <source>
        <dbReference type="Proteomes" id="UP000077824"/>
    </source>
</evidence>
<gene>
    <name evidence="1" type="ORF">A0O34_15070</name>
</gene>
<keyword evidence="2" id="KW-1185">Reference proteome</keyword>
<dbReference type="EMBL" id="CP015199">
    <property type="protein sequence ID" value="ANF51745.1"/>
    <property type="molecule type" value="Genomic_DNA"/>
</dbReference>
<organism evidence="1 2">
    <name type="scientific">Chryseobacterium glaciei</name>
    <dbReference type="NCBI Taxonomy" id="1685010"/>
    <lineage>
        <taxon>Bacteria</taxon>
        <taxon>Pseudomonadati</taxon>
        <taxon>Bacteroidota</taxon>
        <taxon>Flavobacteriia</taxon>
        <taxon>Flavobacteriales</taxon>
        <taxon>Weeksellaceae</taxon>
        <taxon>Chryseobacterium group</taxon>
        <taxon>Chryseobacterium</taxon>
    </lineage>
</organism>